<name>A0A6B2K1Y6_9RHOB</name>
<evidence type="ECO:0000256" key="8">
    <source>
        <dbReference type="ARBA" id="ARBA00022777"/>
    </source>
</evidence>
<evidence type="ECO:0000313" key="14">
    <source>
        <dbReference type="Proteomes" id="UP000474757"/>
    </source>
</evidence>
<evidence type="ECO:0000256" key="1">
    <source>
        <dbReference type="ARBA" id="ARBA00000085"/>
    </source>
</evidence>
<dbReference type="Pfam" id="PF07568">
    <property type="entry name" value="HisKA_2"/>
    <property type="match status" value="1"/>
</dbReference>
<protein>
    <recommendedName>
        <fullName evidence="2">histidine kinase</fullName>
        <ecNumber evidence="2">2.7.13.3</ecNumber>
    </recommendedName>
</protein>
<evidence type="ECO:0000259" key="11">
    <source>
        <dbReference type="PROSITE" id="PS50109"/>
    </source>
</evidence>
<evidence type="ECO:0000256" key="2">
    <source>
        <dbReference type="ARBA" id="ARBA00012438"/>
    </source>
</evidence>
<dbReference type="GO" id="GO:0004673">
    <property type="term" value="F:protein histidine kinase activity"/>
    <property type="evidence" value="ECO:0007669"/>
    <property type="project" value="UniProtKB-EC"/>
</dbReference>
<dbReference type="SMART" id="SM00911">
    <property type="entry name" value="HWE_HK"/>
    <property type="match status" value="1"/>
</dbReference>
<dbReference type="Gene3D" id="3.30.450.20">
    <property type="entry name" value="PAS domain"/>
    <property type="match status" value="1"/>
</dbReference>
<dbReference type="PANTHER" id="PTHR47429">
    <property type="entry name" value="PROTEIN TWIN LOV 1"/>
    <property type="match status" value="1"/>
</dbReference>
<dbReference type="InterPro" id="IPR036890">
    <property type="entry name" value="HATPase_C_sf"/>
</dbReference>
<dbReference type="SUPFAM" id="SSF55785">
    <property type="entry name" value="PYP-like sensor domain (PAS domain)"/>
    <property type="match status" value="1"/>
</dbReference>
<dbReference type="InterPro" id="IPR035965">
    <property type="entry name" value="PAS-like_dom_sf"/>
</dbReference>
<reference evidence="13 14" key="1">
    <citation type="submission" date="2020-02" db="EMBL/GenBank/DDBJ databases">
        <title>Pseudoroseicyclus tamarix, sp. nov., isolated from offshore sediment of a Tamarix chinensis forest.</title>
        <authorList>
            <person name="Gai Y."/>
        </authorList>
    </citation>
    <scope>NUCLEOTIDE SEQUENCE [LARGE SCALE GENOMIC DNA]</scope>
    <source>
        <strain evidence="13 14">CLL3-39</strain>
    </source>
</reference>
<dbReference type="RefSeq" id="WP_163894149.1">
    <property type="nucleotide sequence ID" value="NZ_JAAFYS010000003.1"/>
</dbReference>
<dbReference type="InterPro" id="IPR011495">
    <property type="entry name" value="Sig_transdc_His_kin_sub2_dim/P"/>
</dbReference>
<dbReference type="CDD" id="cd00130">
    <property type="entry name" value="PAS"/>
    <property type="match status" value="1"/>
</dbReference>
<dbReference type="Pfam" id="PF13581">
    <property type="entry name" value="HATPase_c_2"/>
    <property type="match status" value="1"/>
</dbReference>
<gene>
    <name evidence="13" type="ORF">GZA08_12480</name>
</gene>
<dbReference type="PROSITE" id="PS50109">
    <property type="entry name" value="HIS_KIN"/>
    <property type="match status" value="1"/>
</dbReference>
<evidence type="ECO:0000313" key="13">
    <source>
        <dbReference type="EMBL" id="NDV01782.1"/>
    </source>
</evidence>
<feature type="domain" description="PAS" evidence="12">
    <location>
        <begin position="15"/>
        <end position="92"/>
    </location>
</feature>
<keyword evidence="4" id="KW-0285">Flavoprotein</keyword>
<evidence type="ECO:0000256" key="4">
    <source>
        <dbReference type="ARBA" id="ARBA00022630"/>
    </source>
</evidence>
<accession>A0A6B2K1Y6</accession>
<keyword evidence="9" id="KW-0067">ATP-binding</keyword>
<dbReference type="EMBL" id="JAAGAB010000003">
    <property type="protein sequence ID" value="NDV01782.1"/>
    <property type="molecule type" value="Genomic_DNA"/>
</dbReference>
<evidence type="ECO:0000256" key="6">
    <source>
        <dbReference type="ARBA" id="ARBA00022679"/>
    </source>
</evidence>
<keyword evidence="6" id="KW-0808">Transferase</keyword>
<dbReference type="Gene3D" id="3.30.565.10">
    <property type="entry name" value="Histidine kinase-like ATPase, C-terminal domain"/>
    <property type="match status" value="1"/>
</dbReference>
<dbReference type="Pfam" id="PF13426">
    <property type="entry name" value="PAS_9"/>
    <property type="match status" value="1"/>
</dbReference>
<evidence type="ECO:0000256" key="7">
    <source>
        <dbReference type="ARBA" id="ARBA00022741"/>
    </source>
</evidence>
<feature type="domain" description="Histidine kinase" evidence="11">
    <location>
        <begin position="148"/>
        <end position="343"/>
    </location>
</feature>
<dbReference type="SMART" id="SM00387">
    <property type="entry name" value="HATPase_c"/>
    <property type="match status" value="1"/>
</dbReference>
<dbReference type="PROSITE" id="PS50112">
    <property type="entry name" value="PAS"/>
    <property type="match status" value="1"/>
</dbReference>
<dbReference type="InterPro" id="IPR011102">
    <property type="entry name" value="Sig_transdc_His_kinase_HWE"/>
</dbReference>
<keyword evidence="7" id="KW-0547">Nucleotide-binding</keyword>
<dbReference type="AlphaFoldDB" id="A0A6B2K1Y6"/>
<evidence type="ECO:0000259" key="12">
    <source>
        <dbReference type="PROSITE" id="PS50112"/>
    </source>
</evidence>
<evidence type="ECO:0000256" key="10">
    <source>
        <dbReference type="ARBA" id="ARBA00022991"/>
    </source>
</evidence>
<dbReference type="Proteomes" id="UP000474757">
    <property type="component" value="Unassembled WGS sequence"/>
</dbReference>
<dbReference type="InterPro" id="IPR000014">
    <property type="entry name" value="PAS"/>
</dbReference>
<keyword evidence="14" id="KW-1185">Reference proteome</keyword>
<dbReference type="InterPro" id="IPR003594">
    <property type="entry name" value="HATPase_dom"/>
</dbReference>
<evidence type="ECO:0000256" key="5">
    <source>
        <dbReference type="ARBA" id="ARBA00022643"/>
    </source>
</evidence>
<dbReference type="SMART" id="SM00091">
    <property type="entry name" value="PAS"/>
    <property type="match status" value="1"/>
</dbReference>
<dbReference type="GO" id="GO:0005524">
    <property type="term" value="F:ATP binding"/>
    <property type="evidence" value="ECO:0007669"/>
    <property type="project" value="UniProtKB-KW"/>
</dbReference>
<comment type="caution">
    <text evidence="13">The sequence shown here is derived from an EMBL/GenBank/DDBJ whole genome shotgun (WGS) entry which is preliminary data.</text>
</comment>
<keyword evidence="10" id="KW-0157">Chromophore</keyword>
<dbReference type="SUPFAM" id="SSF55874">
    <property type="entry name" value="ATPase domain of HSP90 chaperone/DNA topoisomerase II/histidine kinase"/>
    <property type="match status" value="1"/>
</dbReference>
<comment type="catalytic activity">
    <reaction evidence="1">
        <text>ATP + protein L-histidine = ADP + protein N-phospho-L-histidine.</text>
        <dbReference type="EC" id="2.7.13.3"/>
    </reaction>
</comment>
<proteinExistence type="predicted"/>
<dbReference type="InterPro" id="IPR005467">
    <property type="entry name" value="His_kinase_dom"/>
</dbReference>
<organism evidence="13 14">
    <name type="scientific">Pseudoroseicyclus tamaricis</name>
    <dbReference type="NCBI Taxonomy" id="2705421"/>
    <lineage>
        <taxon>Bacteria</taxon>
        <taxon>Pseudomonadati</taxon>
        <taxon>Pseudomonadota</taxon>
        <taxon>Alphaproteobacteria</taxon>
        <taxon>Rhodobacterales</taxon>
        <taxon>Paracoccaceae</taxon>
        <taxon>Pseudoroseicyclus</taxon>
    </lineage>
</organism>
<evidence type="ECO:0000256" key="3">
    <source>
        <dbReference type="ARBA" id="ARBA00022553"/>
    </source>
</evidence>
<keyword evidence="5" id="KW-0288">FMN</keyword>
<evidence type="ECO:0000256" key="9">
    <source>
        <dbReference type="ARBA" id="ARBA00022840"/>
    </source>
</evidence>
<keyword evidence="8" id="KW-0418">Kinase</keyword>
<dbReference type="EC" id="2.7.13.3" evidence="2"/>
<sequence length="348" mass="38052">MTETFSSPFPPEAFTDREAMALLDHSNISLLVTDPRQPDNPIVYVNAAFEKVTGYRRDEVMGKNCRFMQGIMTDPEDVDQLRRAIAEEEETTVDILNYRKDGTTFVNRLVMTPVRENGVVTYFLGVQKPLTRGERLRSVNFGSRMVRELQHRVKNHLAMIASLIRMEGRRAPDRAPFDHLIERIAGLQALYEELSDPAGGDRTANQVSLGSFLERIARAVSRTGGHESLKIEVDVPEGARVSALIGGKLGFIASEIVTNAMKHAYEGRENGTIRIAAEPRGKTGVRIVFSDDGSGIADGAEWPRSDSVGGRVLAGLLAELEADLDVESGPTGTTITIDIPEALSASGS</sequence>
<dbReference type="PANTHER" id="PTHR47429:SF2">
    <property type="entry name" value="PROTEIN TWIN LOV 1"/>
    <property type="match status" value="1"/>
</dbReference>
<dbReference type="NCBIfam" id="TIGR00229">
    <property type="entry name" value="sensory_box"/>
    <property type="match status" value="1"/>
</dbReference>
<keyword evidence="3" id="KW-0597">Phosphoprotein</keyword>